<dbReference type="Proteomes" id="UP001519363">
    <property type="component" value="Unassembled WGS sequence"/>
</dbReference>
<protein>
    <submittedName>
        <fullName evidence="2">LmbE family N-acetylglucosaminyl deacetylase</fullName>
    </submittedName>
</protein>
<dbReference type="InterPro" id="IPR024078">
    <property type="entry name" value="LmbE-like_dom_sf"/>
</dbReference>
<evidence type="ECO:0000256" key="1">
    <source>
        <dbReference type="ARBA" id="ARBA00022833"/>
    </source>
</evidence>
<sequence>MLSLTPAGPAAVAVLGAHCDDIAIGCGGTLLTLCRARPGQRVHAFVLTGGGTKREDEERAALAAFCPGAELSVTVLDLPDGRVPDHWGRAKDELSGWRAGVEADLVLCPAPHDVHQDHRALAQLAPQVFRDQLRLGYEILKWESDLAQPTVFQPIEPEVAHDKARLLDAHYPSQRDRDWFDAETFLGLARVRGVQTRARYAEAFHTDKIQLRLAGER</sequence>
<gene>
    <name evidence="2" type="ORF">JOF53_002813</name>
</gene>
<keyword evidence="1" id="KW-0862">Zinc</keyword>
<accession>A0ABS5ABI7</accession>
<reference evidence="2 3" key="1">
    <citation type="submission" date="2021-03" db="EMBL/GenBank/DDBJ databases">
        <title>Sequencing the genomes of 1000 actinobacteria strains.</title>
        <authorList>
            <person name="Klenk H.-P."/>
        </authorList>
    </citation>
    <scope>NUCLEOTIDE SEQUENCE [LARGE SCALE GENOMIC DNA]</scope>
    <source>
        <strain evidence="2 3">DSM 44580</strain>
    </source>
</reference>
<dbReference type="EMBL" id="JAGIOO010000001">
    <property type="protein sequence ID" value="MBP2473941.1"/>
    <property type="molecule type" value="Genomic_DNA"/>
</dbReference>
<proteinExistence type="predicted"/>
<name>A0ABS5ABI7_9PSEU</name>
<dbReference type="Gene3D" id="3.40.50.10320">
    <property type="entry name" value="LmbE-like"/>
    <property type="match status" value="1"/>
</dbReference>
<evidence type="ECO:0000313" key="2">
    <source>
        <dbReference type="EMBL" id="MBP2473941.1"/>
    </source>
</evidence>
<dbReference type="Pfam" id="PF02585">
    <property type="entry name" value="PIG-L"/>
    <property type="match status" value="1"/>
</dbReference>
<comment type="caution">
    <text evidence="2">The sequence shown here is derived from an EMBL/GenBank/DDBJ whole genome shotgun (WGS) entry which is preliminary data.</text>
</comment>
<dbReference type="PANTHER" id="PTHR12993">
    <property type="entry name" value="N-ACETYLGLUCOSAMINYL-PHOSPHATIDYLINOSITOL DE-N-ACETYLASE-RELATED"/>
    <property type="match status" value="1"/>
</dbReference>
<dbReference type="PANTHER" id="PTHR12993:SF30">
    <property type="entry name" value="N-ACETYL-ALPHA-D-GLUCOSAMINYL L-MALATE DEACETYLASE 1"/>
    <property type="match status" value="1"/>
</dbReference>
<evidence type="ECO:0000313" key="3">
    <source>
        <dbReference type="Proteomes" id="UP001519363"/>
    </source>
</evidence>
<dbReference type="SUPFAM" id="SSF102588">
    <property type="entry name" value="LmbE-like"/>
    <property type="match status" value="1"/>
</dbReference>
<dbReference type="RefSeq" id="WP_086784785.1">
    <property type="nucleotide sequence ID" value="NZ_JAGIOO010000001.1"/>
</dbReference>
<keyword evidence="3" id="KW-1185">Reference proteome</keyword>
<organism evidence="2 3">
    <name type="scientific">Crossiella equi</name>
    <dbReference type="NCBI Taxonomy" id="130796"/>
    <lineage>
        <taxon>Bacteria</taxon>
        <taxon>Bacillati</taxon>
        <taxon>Actinomycetota</taxon>
        <taxon>Actinomycetes</taxon>
        <taxon>Pseudonocardiales</taxon>
        <taxon>Pseudonocardiaceae</taxon>
        <taxon>Crossiella</taxon>
    </lineage>
</organism>
<dbReference type="InterPro" id="IPR003737">
    <property type="entry name" value="GlcNAc_PI_deacetylase-related"/>
</dbReference>